<evidence type="ECO:0000313" key="3">
    <source>
        <dbReference type="EMBL" id="MFD1148669.1"/>
    </source>
</evidence>
<dbReference type="Proteomes" id="UP001597168">
    <property type="component" value="Unassembled WGS sequence"/>
</dbReference>
<dbReference type="PROSITE" id="PS50943">
    <property type="entry name" value="HTH_CROC1"/>
    <property type="match status" value="1"/>
</dbReference>
<dbReference type="SMART" id="SM00530">
    <property type="entry name" value="HTH_XRE"/>
    <property type="match status" value="1"/>
</dbReference>
<name>A0ABW3QVC7_9PSEU</name>
<dbReference type="Pfam" id="PF19054">
    <property type="entry name" value="DUF5753"/>
    <property type="match status" value="1"/>
</dbReference>
<feature type="domain" description="HTH cro/C1-type" evidence="2">
    <location>
        <begin position="32"/>
        <end position="85"/>
    </location>
</feature>
<dbReference type="InterPro" id="IPR001387">
    <property type="entry name" value="Cro/C1-type_HTH"/>
</dbReference>
<dbReference type="Pfam" id="PF13560">
    <property type="entry name" value="HTH_31"/>
    <property type="match status" value="1"/>
</dbReference>
<dbReference type="InterPro" id="IPR043917">
    <property type="entry name" value="DUF5753"/>
</dbReference>
<dbReference type="RefSeq" id="WP_380724091.1">
    <property type="nucleotide sequence ID" value="NZ_JBHTLK010000073.1"/>
</dbReference>
<comment type="caution">
    <text evidence="3">The sequence shown here is derived from an EMBL/GenBank/DDBJ whole genome shotgun (WGS) entry which is preliminary data.</text>
</comment>
<accession>A0ABW3QVC7</accession>
<dbReference type="InterPro" id="IPR010982">
    <property type="entry name" value="Lambda_DNA-bd_dom_sf"/>
</dbReference>
<reference evidence="4" key="1">
    <citation type="journal article" date="2019" name="Int. J. Syst. Evol. Microbiol.">
        <title>The Global Catalogue of Microorganisms (GCM) 10K type strain sequencing project: providing services to taxonomists for standard genome sequencing and annotation.</title>
        <authorList>
            <consortium name="The Broad Institute Genomics Platform"/>
            <consortium name="The Broad Institute Genome Sequencing Center for Infectious Disease"/>
            <person name="Wu L."/>
            <person name="Ma J."/>
        </authorList>
    </citation>
    <scope>NUCLEOTIDE SEQUENCE [LARGE SCALE GENOMIC DNA]</scope>
    <source>
        <strain evidence="4">CCUG 60214</strain>
    </source>
</reference>
<gene>
    <name evidence="3" type="ORF">ACFQ3T_16175</name>
</gene>
<proteinExistence type="predicted"/>
<dbReference type="Gene3D" id="1.10.260.40">
    <property type="entry name" value="lambda repressor-like DNA-binding domains"/>
    <property type="match status" value="1"/>
</dbReference>
<feature type="region of interest" description="Disordered" evidence="1">
    <location>
        <begin position="1"/>
        <end position="21"/>
    </location>
</feature>
<organism evidence="3 4">
    <name type="scientific">Saccharothrix hoggarensis</name>
    <dbReference type="NCBI Taxonomy" id="913853"/>
    <lineage>
        <taxon>Bacteria</taxon>
        <taxon>Bacillati</taxon>
        <taxon>Actinomycetota</taxon>
        <taxon>Actinomycetes</taxon>
        <taxon>Pseudonocardiales</taxon>
        <taxon>Pseudonocardiaceae</taxon>
        <taxon>Saccharothrix</taxon>
    </lineage>
</organism>
<evidence type="ECO:0000259" key="2">
    <source>
        <dbReference type="PROSITE" id="PS50943"/>
    </source>
</evidence>
<dbReference type="SUPFAM" id="SSF47413">
    <property type="entry name" value="lambda repressor-like DNA-binding domains"/>
    <property type="match status" value="1"/>
</dbReference>
<dbReference type="EMBL" id="JBHTLK010000073">
    <property type="protein sequence ID" value="MFD1148669.1"/>
    <property type="molecule type" value="Genomic_DNA"/>
</dbReference>
<protein>
    <submittedName>
        <fullName evidence="3">Helix-turn-helix domain-containing protein</fullName>
    </submittedName>
</protein>
<sequence length="308" mass="34903">MAGTTRPPLGGTALVDRGRNPVTQQRQLRAELRAAREAAKLRQKDAADRLEWSLSKLIRIETGAVGISLTDLRALLQLYGVTDESTVEQLVDMARSGKQQAWWDRYRPRLPQPFVTFLGLEDSTTLIRQFQPLFVPGLLQTEDYARSVVSLYSPDDTDGIERGVEIRMERQDKFYDKGDQQAFFILDESALRRQIGTPQVMRKQLVRLKELNRLPFVSIQVIGFDKGLHRGMESAFTVFEFPAGDDQDHAIYIDQAGKSRSILIQNSPEDASRYVEAFIELEAVATPSDELDIFIDRIITDSFNEGAH</sequence>
<dbReference type="CDD" id="cd00093">
    <property type="entry name" value="HTH_XRE"/>
    <property type="match status" value="1"/>
</dbReference>
<keyword evidence="4" id="KW-1185">Reference proteome</keyword>
<evidence type="ECO:0000313" key="4">
    <source>
        <dbReference type="Proteomes" id="UP001597168"/>
    </source>
</evidence>
<evidence type="ECO:0000256" key="1">
    <source>
        <dbReference type="SAM" id="MobiDB-lite"/>
    </source>
</evidence>